<dbReference type="EMBL" id="BT145073">
    <property type="protein sequence ID" value="AFK44867.1"/>
    <property type="molecule type" value="mRNA"/>
</dbReference>
<evidence type="ECO:0000313" key="2">
    <source>
        <dbReference type="EMBL" id="AFK44867.1"/>
    </source>
</evidence>
<proteinExistence type="evidence at transcript level"/>
<keyword evidence="1" id="KW-0472">Membrane</keyword>
<keyword evidence="1" id="KW-0812">Transmembrane</keyword>
<name>I3SX75_LOTJA</name>
<organism evidence="2">
    <name type="scientific">Lotus japonicus</name>
    <name type="common">Lotus corniculatus var. japonicus</name>
    <dbReference type="NCBI Taxonomy" id="34305"/>
    <lineage>
        <taxon>Eukaryota</taxon>
        <taxon>Viridiplantae</taxon>
        <taxon>Streptophyta</taxon>
        <taxon>Embryophyta</taxon>
        <taxon>Tracheophyta</taxon>
        <taxon>Spermatophyta</taxon>
        <taxon>Magnoliopsida</taxon>
        <taxon>eudicotyledons</taxon>
        <taxon>Gunneridae</taxon>
        <taxon>Pentapetalae</taxon>
        <taxon>rosids</taxon>
        <taxon>fabids</taxon>
        <taxon>Fabales</taxon>
        <taxon>Fabaceae</taxon>
        <taxon>Papilionoideae</taxon>
        <taxon>50 kb inversion clade</taxon>
        <taxon>NPAAA clade</taxon>
        <taxon>Hologalegina</taxon>
        <taxon>robinioid clade</taxon>
        <taxon>Loteae</taxon>
        <taxon>Lotus</taxon>
    </lineage>
</organism>
<feature type="transmembrane region" description="Helical" evidence="1">
    <location>
        <begin position="16"/>
        <end position="38"/>
    </location>
</feature>
<dbReference type="AlphaFoldDB" id="I3SX75"/>
<sequence length="40" mass="4420">MTTTSRLKADASSSNLAKIVVLCCNLFIYLCTLSYLLFCV</sequence>
<keyword evidence="1" id="KW-1133">Transmembrane helix</keyword>
<evidence type="ECO:0000256" key="1">
    <source>
        <dbReference type="SAM" id="Phobius"/>
    </source>
</evidence>
<protein>
    <submittedName>
        <fullName evidence="2">Uncharacterized protein</fullName>
    </submittedName>
</protein>
<reference evidence="2" key="1">
    <citation type="submission" date="2012-05" db="EMBL/GenBank/DDBJ databases">
        <authorList>
            <person name="Krishnakumar V."/>
            <person name="Cheung F."/>
            <person name="Xiao Y."/>
            <person name="Chan A."/>
            <person name="Moskal W.A."/>
            <person name="Town C.D."/>
        </authorList>
    </citation>
    <scope>NUCLEOTIDE SEQUENCE</scope>
</reference>
<accession>I3SX75</accession>